<feature type="disulfide bond" evidence="2">
    <location>
        <begin position="225"/>
        <end position="234"/>
    </location>
</feature>
<feature type="non-terminal residue" evidence="6">
    <location>
        <position position="1"/>
    </location>
</feature>
<dbReference type="SUPFAM" id="SSF57184">
    <property type="entry name" value="Growth factor receptor domain"/>
    <property type="match status" value="2"/>
</dbReference>
<feature type="disulfide bond" evidence="2">
    <location>
        <begin position="206"/>
        <end position="216"/>
    </location>
</feature>
<sequence length="848" mass="89454">RINLPGQSHNSLRVPQLNEIASQSRDLIICKMLFENSLSKNMYLSVFTFFGRVLFTEGVLGSTIDSLCTPAACHNGSVQLSTGAVLDDSTTSTLLTPGNYSRFHDVTRARANPGFATHIQQSGLTVTQLSPMIAYPLPLYQDQPQLIGEEFIHPEVTVNSFLLAKGYQATFGLHGAVILAVHDSCPNVKESNLKGLELMAVEPNNCPGGCGSGGSCSGSASTCKCNTGYTGVRCDSCANGYFGPDCQRCPDCDQSTSSTCDDGTTGTGACISLDLNKTHNLFSISQNRCNCLNGICTGAASCLCSAGWTTASNGTLCATCSAGFFLDPHGECAACNPSCKSCTGPLGLCQKCAQGFQPSNSTSCSPTPMNLVGASPLTSCKLPKALLSAGHVDDNNTVGASCVDVDPNTGACSSPPGRNLRSRPRLCSAATIPGFSLTQPESTSTAGAVCLACAAGALLLPDRPGGSEGKCVGICPNGTYDDSLGHCASCPTGCSTCVLGDEARPQCTGCTNPSMFIVAGACMDTCPARTFASVTANDTPRAPKGVNACLPCSASCESCSQSPTACQSCPKNRPAFDPVTQTCAWPAREEPSPIPTREVVVQPVAPLVKRVAEPGRAGDVLQEGKCRASACAGNSTQIVTDWGVCLEDLLAAKPETSSREIPAWLVVLVTILLSVTLGALCLLIWRLQQRKKRQNKTRKFGDGLATSDIKLHPLDALEVQENNRPGWSDQTISAGFDPRPSPQTPTPSEFKIKRKVVPTDVRMDDWERESVSIYSHSDHFTRVDQPGTIRHPPTNISQVAIDSESARCLKERCRTVQGSIWFEGDLGRRPSQQSQPPLGSHASMGSFK</sequence>
<keyword evidence="4" id="KW-0812">Transmembrane</keyword>
<evidence type="ECO:0000256" key="1">
    <source>
        <dbReference type="ARBA" id="ARBA00022536"/>
    </source>
</evidence>
<dbReference type="PROSITE" id="PS50026">
    <property type="entry name" value="EGF_3"/>
    <property type="match status" value="1"/>
</dbReference>
<proteinExistence type="predicted"/>
<protein>
    <recommendedName>
        <fullName evidence="5">EGF-like domain-containing protein</fullName>
    </recommendedName>
</protein>
<keyword evidence="2" id="KW-1015">Disulfide bond</keyword>
<feature type="non-terminal residue" evidence="6">
    <location>
        <position position="848"/>
    </location>
</feature>
<feature type="transmembrane region" description="Helical" evidence="4">
    <location>
        <begin position="663"/>
        <end position="685"/>
    </location>
</feature>
<feature type="region of interest" description="Disordered" evidence="3">
    <location>
        <begin position="824"/>
        <end position="848"/>
    </location>
</feature>
<dbReference type="AlphaFoldDB" id="A0A2S4VCB5"/>
<evidence type="ECO:0000259" key="5">
    <source>
        <dbReference type="PROSITE" id="PS50026"/>
    </source>
</evidence>
<evidence type="ECO:0000256" key="4">
    <source>
        <dbReference type="SAM" id="Phobius"/>
    </source>
</evidence>
<dbReference type="PROSITE" id="PS00022">
    <property type="entry name" value="EGF_1"/>
    <property type="match status" value="1"/>
</dbReference>
<dbReference type="InterPro" id="IPR002049">
    <property type="entry name" value="LE_dom"/>
</dbReference>
<organism evidence="6 7">
    <name type="scientific">Puccinia striiformis</name>
    <dbReference type="NCBI Taxonomy" id="27350"/>
    <lineage>
        <taxon>Eukaryota</taxon>
        <taxon>Fungi</taxon>
        <taxon>Dikarya</taxon>
        <taxon>Basidiomycota</taxon>
        <taxon>Pucciniomycotina</taxon>
        <taxon>Pucciniomycetes</taxon>
        <taxon>Pucciniales</taxon>
        <taxon>Pucciniaceae</taxon>
        <taxon>Puccinia</taxon>
    </lineage>
</organism>
<gene>
    <name evidence="6" type="ORF">PSTT_08414</name>
</gene>
<dbReference type="SMART" id="SM00261">
    <property type="entry name" value="FU"/>
    <property type="match status" value="4"/>
</dbReference>
<dbReference type="Gene3D" id="2.10.220.10">
    <property type="entry name" value="Hormone Receptor, Insulin-like Growth Factor Receptor 1, Chain A, domain 2"/>
    <property type="match status" value="1"/>
</dbReference>
<dbReference type="EMBL" id="PKSL01000077">
    <property type="protein sequence ID" value="POW07186.1"/>
    <property type="molecule type" value="Genomic_DNA"/>
</dbReference>
<dbReference type="CDD" id="cd00055">
    <property type="entry name" value="EGF_Lam"/>
    <property type="match status" value="1"/>
</dbReference>
<reference evidence="6" key="1">
    <citation type="submission" date="2017-12" db="EMBL/GenBank/DDBJ databases">
        <title>Gene loss provides genomic basis for host adaptation in cereal stripe rust fungi.</title>
        <authorList>
            <person name="Xia C."/>
        </authorList>
    </citation>
    <scope>NUCLEOTIDE SEQUENCE [LARGE SCALE GENOMIC DNA]</scope>
    <source>
        <strain evidence="6">93-210</strain>
    </source>
</reference>
<dbReference type="Proteomes" id="UP000239156">
    <property type="component" value="Unassembled WGS sequence"/>
</dbReference>
<keyword evidence="7" id="KW-1185">Reference proteome</keyword>
<dbReference type="InterPro" id="IPR009030">
    <property type="entry name" value="Growth_fac_rcpt_cys_sf"/>
</dbReference>
<evidence type="ECO:0000313" key="6">
    <source>
        <dbReference type="EMBL" id="POW07186.1"/>
    </source>
</evidence>
<comment type="caution">
    <text evidence="2">Lacks conserved residue(s) required for the propagation of feature annotation.</text>
</comment>
<comment type="caution">
    <text evidence="6">The sequence shown here is derived from an EMBL/GenBank/DDBJ whole genome shotgun (WGS) entry which is preliminary data.</text>
</comment>
<keyword evidence="1 2" id="KW-0245">EGF-like domain</keyword>
<evidence type="ECO:0000256" key="2">
    <source>
        <dbReference type="PROSITE-ProRule" id="PRU00076"/>
    </source>
</evidence>
<feature type="domain" description="EGF-like" evidence="5">
    <location>
        <begin position="202"/>
        <end position="235"/>
    </location>
</feature>
<dbReference type="InterPro" id="IPR000742">
    <property type="entry name" value="EGF"/>
</dbReference>
<evidence type="ECO:0000313" key="7">
    <source>
        <dbReference type="Proteomes" id="UP000239156"/>
    </source>
</evidence>
<accession>A0A2S4VCB5</accession>
<dbReference type="InterPro" id="IPR006212">
    <property type="entry name" value="Furin_repeat"/>
</dbReference>
<name>A0A2S4VCB5_9BASI</name>
<evidence type="ECO:0000256" key="3">
    <source>
        <dbReference type="SAM" id="MobiDB-lite"/>
    </source>
</evidence>
<dbReference type="VEuPathDB" id="FungiDB:PSTT_08414"/>
<dbReference type="PROSITE" id="PS01248">
    <property type="entry name" value="EGF_LAM_1"/>
    <property type="match status" value="1"/>
</dbReference>
<keyword evidence="4" id="KW-1133">Transmembrane helix</keyword>
<dbReference type="SMART" id="SM00181">
    <property type="entry name" value="EGF"/>
    <property type="match status" value="3"/>
</dbReference>
<keyword evidence="4" id="KW-0472">Membrane</keyword>